<keyword evidence="5" id="KW-1185">Reference proteome</keyword>
<evidence type="ECO:0000313" key="5">
    <source>
        <dbReference type="Proteomes" id="UP000032352"/>
    </source>
</evidence>
<dbReference type="Proteomes" id="UP000032352">
    <property type="component" value="Chromosome"/>
</dbReference>
<dbReference type="KEGG" id="tvd:SG34_000435"/>
<reference evidence="4 5" key="1">
    <citation type="journal article" date="2015" name="Genome Announc.">
        <title>Draft Genome Sequences of Marine Isolates of Thalassomonas viridans and Thalassomonas actiniarum.</title>
        <authorList>
            <person name="Olonade I."/>
            <person name="van Zyl L.J."/>
            <person name="Trindade M."/>
        </authorList>
    </citation>
    <scope>NUCLEOTIDE SEQUENCE [LARGE SCALE GENOMIC DNA]</scope>
    <source>
        <strain evidence="4 5">XOM25</strain>
    </source>
</reference>
<organism evidence="4 5">
    <name type="scientific">Thalassomonas viridans</name>
    <dbReference type="NCBI Taxonomy" id="137584"/>
    <lineage>
        <taxon>Bacteria</taxon>
        <taxon>Pseudomonadati</taxon>
        <taxon>Pseudomonadota</taxon>
        <taxon>Gammaproteobacteria</taxon>
        <taxon>Alteromonadales</taxon>
        <taxon>Colwelliaceae</taxon>
        <taxon>Thalassomonas</taxon>
    </lineage>
</organism>
<dbReference type="Gene3D" id="3.40.190.10">
    <property type="entry name" value="Periplasmic binding protein-like II"/>
    <property type="match status" value="2"/>
</dbReference>
<reference evidence="4 5" key="2">
    <citation type="journal article" date="2022" name="Mar. Drugs">
        <title>Bioassay-Guided Fractionation Leads to the Detection of Cholic Acid Generated by the Rare Thalassomonas sp.</title>
        <authorList>
            <person name="Pheiffer F."/>
            <person name="Schneider Y.K."/>
            <person name="Hansen E.H."/>
            <person name="Andersen J.H."/>
            <person name="Isaksson J."/>
            <person name="Busche T."/>
            <person name="R C."/>
            <person name="Kalinowski J."/>
            <person name="Zyl L.V."/>
            <person name="Trindade M."/>
        </authorList>
    </citation>
    <scope>NUCLEOTIDE SEQUENCE [LARGE SCALE GENOMIC DNA]</scope>
    <source>
        <strain evidence="4 5">XOM25</strain>
    </source>
</reference>
<protein>
    <submittedName>
        <fullName evidence="4">Transporter substrate-binding domain-containing protein</fullName>
    </submittedName>
</protein>
<dbReference type="InterPro" id="IPR001638">
    <property type="entry name" value="Solute-binding_3/MltF_N"/>
</dbReference>
<dbReference type="RefSeq" id="WP_044838421.1">
    <property type="nucleotide sequence ID" value="NZ_CP059733.1"/>
</dbReference>
<dbReference type="Pfam" id="PF00497">
    <property type="entry name" value="SBP_bac_3"/>
    <property type="match status" value="1"/>
</dbReference>
<gene>
    <name evidence="4" type="ORF">SG34_000435</name>
</gene>
<dbReference type="SMART" id="SM00062">
    <property type="entry name" value="PBPb"/>
    <property type="match status" value="1"/>
</dbReference>
<dbReference type="AlphaFoldDB" id="A0AAE9Z564"/>
<evidence type="ECO:0000256" key="1">
    <source>
        <dbReference type="ARBA" id="ARBA00010333"/>
    </source>
</evidence>
<feature type="domain" description="Solute-binding protein family 3/N-terminal" evidence="3">
    <location>
        <begin position="34"/>
        <end position="258"/>
    </location>
</feature>
<keyword evidence="2" id="KW-0732">Signal</keyword>
<name>A0AAE9Z564_9GAMM</name>
<dbReference type="PANTHER" id="PTHR35936:SF19">
    <property type="entry name" value="AMINO-ACID-BINDING PROTEIN YXEM-RELATED"/>
    <property type="match status" value="1"/>
</dbReference>
<evidence type="ECO:0000259" key="3">
    <source>
        <dbReference type="SMART" id="SM00062"/>
    </source>
</evidence>
<accession>A0AAE9Z564</accession>
<dbReference type="EMBL" id="CP059733">
    <property type="protein sequence ID" value="WDE05453.1"/>
    <property type="molecule type" value="Genomic_DNA"/>
</dbReference>
<sequence length="267" mass="30995">MPIQNGFIALIFGLFCLPVSISAGQNPNPAPRQELMIGVGNFAPFFIEKNNSGLFVEIIKSVFARLPQYRIKLKYMSNHRILEELKMGRLDGAANILTPQQLNHGYLSHPVFLYSDVAISLKQNKLSVNSLEDLSKYSIATFQGADKFFGEPFNSITKEHFSYQEYPQVDTTIQLLINNRVELIIIDIHMVPYYLDTYFHGKFSQDILKYHYLFPIPTAYTYMGFLDRRIRNDFNLGLAKIKKNGEYQAIYKKYQQEKPWRSRKKPD</sequence>
<dbReference type="SUPFAM" id="SSF53850">
    <property type="entry name" value="Periplasmic binding protein-like II"/>
    <property type="match status" value="1"/>
</dbReference>
<proteinExistence type="inferred from homology"/>
<dbReference type="PANTHER" id="PTHR35936">
    <property type="entry name" value="MEMBRANE-BOUND LYTIC MUREIN TRANSGLYCOSYLASE F"/>
    <property type="match status" value="1"/>
</dbReference>
<comment type="similarity">
    <text evidence="1">Belongs to the bacterial solute-binding protein 3 family.</text>
</comment>
<evidence type="ECO:0000313" key="4">
    <source>
        <dbReference type="EMBL" id="WDE05453.1"/>
    </source>
</evidence>
<evidence type="ECO:0000256" key="2">
    <source>
        <dbReference type="ARBA" id="ARBA00022729"/>
    </source>
</evidence>